<evidence type="ECO:0000256" key="2">
    <source>
        <dbReference type="ARBA" id="ARBA00022793"/>
    </source>
</evidence>
<protein>
    <submittedName>
        <fullName evidence="6">Nucleoside-diphosphate-sugar epimerase</fullName>
    </submittedName>
</protein>
<dbReference type="Proteomes" id="UP000182429">
    <property type="component" value="Unassembled WGS sequence"/>
</dbReference>
<dbReference type="PANTHER" id="PTHR43078">
    <property type="entry name" value="UDP-GLUCURONIC ACID DECARBOXYLASE-RELATED"/>
    <property type="match status" value="1"/>
</dbReference>
<dbReference type="GO" id="GO:0070403">
    <property type="term" value="F:NAD+ binding"/>
    <property type="evidence" value="ECO:0007669"/>
    <property type="project" value="InterPro"/>
</dbReference>
<evidence type="ECO:0000259" key="5">
    <source>
        <dbReference type="Pfam" id="PF01370"/>
    </source>
</evidence>
<evidence type="ECO:0000256" key="1">
    <source>
        <dbReference type="ARBA" id="ARBA00001911"/>
    </source>
</evidence>
<feature type="domain" description="NAD-dependent epimerase/dehydratase" evidence="5">
    <location>
        <begin position="31"/>
        <end position="269"/>
    </location>
</feature>
<dbReference type="InterPro" id="IPR001509">
    <property type="entry name" value="Epimerase_deHydtase"/>
</dbReference>
<comment type="cofactor">
    <cofactor evidence="1">
        <name>NAD(+)</name>
        <dbReference type="ChEBI" id="CHEBI:57540"/>
    </cofactor>
</comment>
<sequence length="345" mass="38885">MFDSNKYVNADIEQIVNNEAIDWNQFVNKSVLVTGATGLIGTLVVKALLARDVKVYAAIRNEEKAKKIFNDFLDNDKLQFVIMDIMKFDTFDFDVDYIIHTASQTSSKLFVEKPVETINTTLKGTQNILSIAKEKAVKGMIFLSTMEVYGTPSTDEKIREDHPTNLDTTVVRNCYPISKRMAENLCTSYAKEYDVPVKVLRLTQTFGPGVLYNDGRVFAEFARCAIEGRDIVLHTKGETKRNYLYVADAVAAILIALTKGEAGQAYNVANEATYCSIFEMAELVANDIAKGNIKVKVEVEEDLSKFGYANILKMNLDTTKIQSLGWKPEKDLKQMFENLIYFMNN</sequence>
<keyword evidence="4" id="KW-0456">Lyase</keyword>
<dbReference type="InterPro" id="IPR044516">
    <property type="entry name" value="UXS-like"/>
</dbReference>
<evidence type="ECO:0000256" key="3">
    <source>
        <dbReference type="ARBA" id="ARBA00023027"/>
    </source>
</evidence>
<dbReference type="Pfam" id="PF01370">
    <property type="entry name" value="Epimerase"/>
    <property type="match status" value="1"/>
</dbReference>
<gene>
    <name evidence="6" type="ORF">SAMN04487759_11642</name>
</gene>
<dbReference type="AlphaFoldDB" id="A0A1H2TVU0"/>
<proteinExistence type="predicted"/>
<reference evidence="6 7" key="1">
    <citation type="submission" date="2016-10" db="EMBL/GenBank/DDBJ databases">
        <authorList>
            <person name="de Groot N.N."/>
        </authorList>
    </citation>
    <scope>NUCLEOTIDE SEQUENCE [LARGE SCALE GENOMIC DNA]</scope>
    <source>
        <strain evidence="6 7">S3b</strain>
    </source>
</reference>
<dbReference type="SUPFAM" id="SSF51735">
    <property type="entry name" value="NAD(P)-binding Rossmann-fold domains"/>
    <property type="match status" value="1"/>
</dbReference>
<keyword evidence="3" id="KW-0520">NAD</keyword>
<accession>A0A1H2TVU0</accession>
<evidence type="ECO:0000313" key="7">
    <source>
        <dbReference type="Proteomes" id="UP000182429"/>
    </source>
</evidence>
<name>A0A1H2TVU0_9FIRM</name>
<evidence type="ECO:0000313" key="6">
    <source>
        <dbReference type="EMBL" id="SDW48002.1"/>
    </source>
</evidence>
<dbReference type="EMBL" id="FNNF01000016">
    <property type="protein sequence ID" value="SDW48002.1"/>
    <property type="molecule type" value="Genomic_DNA"/>
</dbReference>
<dbReference type="PANTHER" id="PTHR43078:SF6">
    <property type="entry name" value="UDP-GLUCURONIC ACID DECARBOXYLASE 1"/>
    <property type="match status" value="1"/>
</dbReference>
<dbReference type="GO" id="GO:0005737">
    <property type="term" value="C:cytoplasm"/>
    <property type="evidence" value="ECO:0007669"/>
    <property type="project" value="TreeGrafter"/>
</dbReference>
<dbReference type="GO" id="GO:0042732">
    <property type="term" value="P:D-xylose metabolic process"/>
    <property type="evidence" value="ECO:0007669"/>
    <property type="project" value="InterPro"/>
</dbReference>
<dbReference type="RefSeq" id="WP_180365096.1">
    <property type="nucleotide sequence ID" value="NZ_FNNF01000016.1"/>
</dbReference>
<dbReference type="GO" id="GO:0048040">
    <property type="term" value="F:UDP-glucuronate decarboxylase activity"/>
    <property type="evidence" value="ECO:0007669"/>
    <property type="project" value="TreeGrafter"/>
</dbReference>
<dbReference type="Gene3D" id="3.40.50.720">
    <property type="entry name" value="NAD(P)-binding Rossmann-like Domain"/>
    <property type="match status" value="1"/>
</dbReference>
<keyword evidence="2" id="KW-0210">Decarboxylase</keyword>
<evidence type="ECO:0000256" key="4">
    <source>
        <dbReference type="ARBA" id="ARBA00023239"/>
    </source>
</evidence>
<dbReference type="InterPro" id="IPR036291">
    <property type="entry name" value="NAD(P)-bd_dom_sf"/>
</dbReference>
<organism evidence="6 7">
    <name type="scientific">Kandleria vitulina</name>
    <dbReference type="NCBI Taxonomy" id="1630"/>
    <lineage>
        <taxon>Bacteria</taxon>
        <taxon>Bacillati</taxon>
        <taxon>Bacillota</taxon>
        <taxon>Erysipelotrichia</taxon>
        <taxon>Erysipelotrichales</taxon>
        <taxon>Coprobacillaceae</taxon>
        <taxon>Kandleria</taxon>
    </lineage>
</organism>